<reference evidence="8" key="1">
    <citation type="journal article" date="2017" name="Nat. Microbiol.">
        <title>Global analysis of biosynthetic gene clusters reveals vast potential of secondary metabolite production in Penicillium species.</title>
        <authorList>
            <person name="Nielsen J.C."/>
            <person name="Grijseels S."/>
            <person name="Prigent S."/>
            <person name="Ji B."/>
            <person name="Dainat J."/>
            <person name="Nielsen K.F."/>
            <person name="Frisvad J.C."/>
            <person name="Workman M."/>
            <person name="Nielsen J."/>
        </authorList>
    </citation>
    <scope>NUCLEOTIDE SEQUENCE [LARGE SCALE GENOMIC DNA]</scope>
    <source>
        <strain evidence="8">IBT 24891</strain>
    </source>
</reference>
<dbReference type="PANTHER" id="PTHR38791:SF5">
    <property type="entry name" value="TRANSCRIPTION FACTOR DBAG-RELATED"/>
    <property type="match status" value="1"/>
</dbReference>
<evidence type="ECO:0000259" key="6">
    <source>
        <dbReference type="PROSITE" id="PS50048"/>
    </source>
</evidence>
<dbReference type="OrthoDB" id="2991872at2759"/>
<dbReference type="PANTHER" id="PTHR38791">
    <property type="entry name" value="ZN(II)2CYS6 TRANSCRIPTION FACTOR (EUROFUNG)-RELATED-RELATED"/>
    <property type="match status" value="1"/>
</dbReference>
<evidence type="ECO:0000256" key="4">
    <source>
        <dbReference type="ARBA" id="ARBA00023242"/>
    </source>
</evidence>
<accession>A0A1V6TCN8</accession>
<dbReference type="GO" id="GO:0003677">
    <property type="term" value="F:DNA binding"/>
    <property type="evidence" value="ECO:0007669"/>
    <property type="project" value="UniProtKB-KW"/>
</dbReference>
<proteinExistence type="predicted"/>
<dbReference type="PROSITE" id="PS00463">
    <property type="entry name" value="ZN2_CY6_FUNGAL_1"/>
    <property type="match status" value="1"/>
</dbReference>
<dbReference type="STRING" id="303698.A0A1V6TCN8"/>
<dbReference type="AlphaFoldDB" id="A0A1V6TCN8"/>
<dbReference type="SMART" id="SM00066">
    <property type="entry name" value="GAL4"/>
    <property type="match status" value="1"/>
</dbReference>
<dbReference type="Proteomes" id="UP000191285">
    <property type="component" value="Unassembled WGS sequence"/>
</dbReference>
<dbReference type="EMBL" id="MLKD01000008">
    <property type="protein sequence ID" value="OQE23589.1"/>
    <property type="molecule type" value="Genomic_DNA"/>
</dbReference>
<dbReference type="InterPro" id="IPR001138">
    <property type="entry name" value="Zn2Cys6_DnaBD"/>
</dbReference>
<dbReference type="Pfam" id="PF00172">
    <property type="entry name" value="Zn_clus"/>
    <property type="match status" value="1"/>
</dbReference>
<evidence type="ECO:0000313" key="7">
    <source>
        <dbReference type="EMBL" id="OQE23589.1"/>
    </source>
</evidence>
<sequence>MVYCGKPSKGCGHCRSRKIRCDQVRPACSQCVRAKRDCPGYRDQLSLMFRDESKSVVKKASAGSNTSSTSPLTRQKRSPGRSPRTASPDGSSQSSSSHVGDSAEASCISLIDFNADPLSKALVHHQPWQIPMEVQPLALPTQEEAISFLFRSNAIPGSFWMSDFVTKFLAHSGDQVGTKAMRASMTAVASAMLCRVRNLSPLREVARKEYVNALNLLNVALTDIEQAKTNQALGAVVLLAIYELVTARAPRDIALWTNHISGATALLDLRGTDQLNTEAGIRLFMHLRYQIVRRLLYLLTSTVESSSNVMQCSQIISCIQRDCHVPNSLLECADLAMHLRAGEAYSNRLIIIMGKLSNLRADIQTKVITNDQEIIAAASAIEAELLSWLTALPPDLTYETLTKSPYDFLFQERCRGLRLYDDQYHVYPTFWACNIWNQYRCARILVSELILSHMWKISDSSKLEMSEDFRAHCKTLRTTIRRLAVDICRSLPFNLGAHQKDASPNCPPPESYLGGLTLLWPLFMAGIVENPGHALRRWVGDALKMIGNAMGIDQALALMDMIALDPGMLQFENGVPSEHNSIAKPAKVSPSALLDLPFEEIPAFEADFS</sequence>
<dbReference type="Gene3D" id="4.10.240.10">
    <property type="entry name" value="Zn(2)-C6 fungal-type DNA-binding domain"/>
    <property type="match status" value="1"/>
</dbReference>
<keyword evidence="2" id="KW-0238">DNA-binding</keyword>
<dbReference type="GO" id="GO:0000981">
    <property type="term" value="F:DNA-binding transcription factor activity, RNA polymerase II-specific"/>
    <property type="evidence" value="ECO:0007669"/>
    <property type="project" value="InterPro"/>
</dbReference>
<gene>
    <name evidence="7" type="ORF">PENSTE_c008G02660</name>
</gene>
<feature type="domain" description="Zn(2)-C6 fungal-type" evidence="6">
    <location>
        <begin position="10"/>
        <end position="38"/>
    </location>
</feature>
<keyword evidence="4" id="KW-0539">Nucleus</keyword>
<name>A0A1V6TCN8_9EURO</name>
<evidence type="ECO:0000256" key="1">
    <source>
        <dbReference type="ARBA" id="ARBA00023015"/>
    </source>
</evidence>
<feature type="compositionally biased region" description="Low complexity" evidence="5">
    <location>
        <begin position="87"/>
        <end position="100"/>
    </location>
</feature>
<evidence type="ECO:0000256" key="2">
    <source>
        <dbReference type="ARBA" id="ARBA00023125"/>
    </source>
</evidence>
<protein>
    <recommendedName>
        <fullName evidence="6">Zn(2)-C6 fungal-type domain-containing protein</fullName>
    </recommendedName>
</protein>
<dbReference type="InterPro" id="IPR021858">
    <property type="entry name" value="Fun_TF"/>
</dbReference>
<dbReference type="GO" id="GO:0008270">
    <property type="term" value="F:zinc ion binding"/>
    <property type="evidence" value="ECO:0007669"/>
    <property type="project" value="InterPro"/>
</dbReference>
<keyword evidence="1" id="KW-0805">Transcription regulation</keyword>
<feature type="region of interest" description="Disordered" evidence="5">
    <location>
        <begin position="56"/>
        <end position="100"/>
    </location>
</feature>
<organism evidence="7 8">
    <name type="scientific">Penicillium steckii</name>
    <dbReference type="NCBI Taxonomy" id="303698"/>
    <lineage>
        <taxon>Eukaryota</taxon>
        <taxon>Fungi</taxon>
        <taxon>Dikarya</taxon>
        <taxon>Ascomycota</taxon>
        <taxon>Pezizomycotina</taxon>
        <taxon>Eurotiomycetes</taxon>
        <taxon>Eurotiomycetidae</taxon>
        <taxon>Eurotiales</taxon>
        <taxon>Aspergillaceae</taxon>
        <taxon>Penicillium</taxon>
    </lineage>
</organism>
<dbReference type="PROSITE" id="PS50048">
    <property type="entry name" value="ZN2_CY6_FUNGAL_2"/>
    <property type="match status" value="1"/>
</dbReference>
<dbReference type="Pfam" id="PF11951">
    <property type="entry name" value="Fungal_trans_2"/>
    <property type="match status" value="1"/>
</dbReference>
<keyword evidence="8" id="KW-1185">Reference proteome</keyword>
<dbReference type="SUPFAM" id="SSF57701">
    <property type="entry name" value="Zn2/Cys6 DNA-binding domain"/>
    <property type="match status" value="1"/>
</dbReference>
<evidence type="ECO:0000256" key="3">
    <source>
        <dbReference type="ARBA" id="ARBA00023163"/>
    </source>
</evidence>
<dbReference type="InterPro" id="IPR053175">
    <property type="entry name" value="DHMBA_Reg_Transcription_Factor"/>
</dbReference>
<keyword evidence="3" id="KW-0804">Transcription</keyword>
<dbReference type="InterPro" id="IPR036864">
    <property type="entry name" value="Zn2-C6_fun-type_DNA-bd_sf"/>
</dbReference>
<dbReference type="CDD" id="cd00067">
    <property type="entry name" value="GAL4"/>
    <property type="match status" value="1"/>
</dbReference>
<evidence type="ECO:0000313" key="8">
    <source>
        <dbReference type="Proteomes" id="UP000191285"/>
    </source>
</evidence>
<feature type="compositionally biased region" description="Polar residues" evidence="5">
    <location>
        <begin position="63"/>
        <end position="73"/>
    </location>
</feature>
<evidence type="ECO:0000256" key="5">
    <source>
        <dbReference type="SAM" id="MobiDB-lite"/>
    </source>
</evidence>
<comment type="caution">
    <text evidence="7">The sequence shown here is derived from an EMBL/GenBank/DDBJ whole genome shotgun (WGS) entry which is preliminary data.</text>
</comment>